<dbReference type="InterPro" id="IPR013520">
    <property type="entry name" value="Ribonucl_H"/>
</dbReference>
<dbReference type="InterPro" id="IPR012337">
    <property type="entry name" value="RNaseH-like_sf"/>
</dbReference>
<dbReference type="PhylomeDB" id="D6WI30"/>
<dbReference type="PANTHER" id="PTHR13058:SF19">
    <property type="entry name" value="LD40940P"/>
    <property type="match status" value="1"/>
</dbReference>
<dbReference type="Pfam" id="PF00929">
    <property type="entry name" value="RNase_T"/>
    <property type="match status" value="1"/>
</dbReference>
<dbReference type="InterPro" id="IPR040393">
    <property type="entry name" value="TREX1/2"/>
</dbReference>
<dbReference type="CDD" id="cd06136">
    <property type="entry name" value="TREX1_2"/>
    <property type="match status" value="1"/>
</dbReference>
<dbReference type="OMA" id="FDFPIVR"/>
<dbReference type="InterPro" id="IPR036397">
    <property type="entry name" value="RNaseH_sf"/>
</dbReference>
<keyword evidence="2" id="KW-0540">Nuclease</keyword>
<comment type="cofactor">
    <cofactor evidence="1">
        <name>Mg(2+)</name>
        <dbReference type="ChEBI" id="CHEBI:18420"/>
    </cofactor>
</comment>
<evidence type="ECO:0000256" key="5">
    <source>
        <dbReference type="ARBA" id="ARBA00022839"/>
    </source>
</evidence>
<comment type="similarity">
    <text evidence="7">Belongs to the exonuclease superfamily. TREX family.</text>
</comment>
<gene>
    <name evidence="10" type="primary">AUGUSTUS-3.0.2_02459</name>
    <name evidence="10" type="ORF">TcasGA2_TC002459</name>
</gene>
<dbReference type="GO" id="GO:0008296">
    <property type="term" value="F:3'-5'-DNA exonuclease activity"/>
    <property type="evidence" value="ECO:0000318"/>
    <property type="project" value="GO_Central"/>
</dbReference>
<dbReference type="GO" id="GO:0006308">
    <property type="term" value="P:DNA catabolic process"/>
    <property type="evidence" value="ECO:0000318"/>
    <property type="project" value="GO_Central"/>
</dbReference>
<feature type="compositionally biased region" description="Polar residues" evidence="8">
    <location>
        <begin position="222"/>
        <end position="234"/>
    </location>
</feature>
<dbReference type="SUPFAM" id="SSF53098">
    <property type="entry name" value="Ribonuclease H-like"/>
    <property type="match status" value="1"/>
</dbReference>
<dbReference type="OrthoDB" id="10250935at2759"/>
<evidence type="ECO:0000256" key="1">
    <source>
        <dbReference type="ARBA" id="ARBA00001946"/>
    </source>
</evidence>
<accession>D6WI30</accession>
<reference evidence="10 11" key="2">
    <citation type="journal article" date="2010" name="Nucleic Acids Res.">
        <title>BeetleBase in 2010: revisions to provide comprehensive genomic information for Tribolium castaneum.</title>
        <authorList>
            <person name="Kim H.S."/>
            <person name="Murphy T."/>
            <person name="Xia J."/>
            <person name="Caragea D."/>
            <person name="Park Y."/>
            <person name="Beeman R.W."/>
            <person name="Lorenzen M.D."/>
            <person name="Butcher S."/>
            <person name="Manak J.R."/>
            <person name="Brown S.J."/>
        </authorList>
    </citation>
    <scope>GENOME REANNOTATION</scope>
    <source>
        <strain evidence="10 11">Georgia GA2</strain>
    </source>
</reference>
<dbReference type="GO" id="GO:0003676">
    <property type="term" value="F:nucleic acid binding"/>
    <property type="evidence" value="ECO:0007669"/>
    <property type="project" value="InterPro"/>
</dbReference>
<dbReference type="EMBL" id="KQ971334">
    <property type="protein sequence ID" value="EEZ99699.1"/>
    <property type="molecule type" value="Genomic_DNA"/>
</dbReference>
<dbReference type="KEGG" id="tca:657958"/>
<dbReference type="AlphaFoldDB" id="D6WI30"/>
<keyword evidence="3" id="KW-0479">Metal-binding</keyword>
<dbReference type="eggNOG" id="KOG4793">
    <property type="taxonomic scope" value="Eukaryota"/>
</dbReference>
<evidence type="ECO:0000256" key="2">
    <source>
        <dbReference type="ARBA" id="ARBA00022722"/>
    </source>
</evidence>
<keyword evidence="4" id="KW-0378">Hydrolase</keyword>
<evidence type="ECO:0000256" key="3">
    <source>
        <dbReference type="ARBA" id="ARBA00022723"/>
    </source>
</evidence>
<dbReference type="STRING" id="7070.D6WI30"/>
<dbReference type="GO" id="GO:0046872">
    <property type="term" value="F:metal ion binding"/>
    <property type="evidence" value="ECO:0007669"/>
    <property type="project" value="UniProtKB-KW"/>
</dbReference>
<protein>
    <submittedName>
        <fullName evidence="10">Three prime repair exonuclease 2-like Protein</fullName>
    </submittedName>
</protein>
<evidence type="ECO:0000256" key="7">
    <source>
        <dbReference type="ARBA" id="ARBA00025769"/>
    </source>
</evidence>
<keyword evidence="5 10" id="KW-0269">Exonuclease</keyword>
<dbReference type="GO" id="GO:0005737">
    <property type="term" value="C:cytoplasm"/>
    <property type="evidence" value="ECO:0000318"/>
    <property type="project" value="GO_Central"/>
</dbReference>
<dbReference type="PANTHER" id="PTHR13058">
    <property type="entry name" value="THREE PRIME REPAIR EXONUCLEASE 1, 2"/>
    <property type="match status" value="1"/>
</dbReference>
<evidence type="ECO:0000256" key="4">
    <source>
        <dbReference type="ARBA" id="ARBA00022801"/>
    </source>
</evidence>
<proteinExistence type="inferred from homology"/>
<evidence type="ECO:0000256" key="8">
    <source>
        <dbReference type="SAM" id="MobiDB-lite"/>
    </source>
</evidence>
<evidence type="ECO:0000256" key="6">
    <source>
        <dbReference type="ARBA" id="ARBA00022842"/>
    </source>
</evidence>
<feature type="region of interest" description="Disordered" evidence="8">
    <location>
        <begin position="222"/>
        <end position="244"/>
    </location>
</feature>
<dbReference type="Proteomes" id="UP000007266">
    <property type="component" value="Linkage group 3"/>
</dbReference>
<dbReference type="Gene3D" id="3.30.420.10">
    <property type="entry name" value="Ribonuclease H-like superfamily/Ribonuclease H"/>
    <property type="match status" value="1"/>
</dbReference>
<keyword evidence="6" id="KW-0460">Magnesium</keyword>
<organism evidence="10 11">
    <name type="scientific">Tribolium castaneum</name>
    <name type="common">Red flour beetle</name>
    <dbReference type="NCBI Taxonomy" id="7070"/>
    <lineage>
        <taxon>Eukaryota</taxon>
        <taxon>Metazoa</taxon>
        <taxon>Ecdysozoa</taxon>
        <taxon>Arthropoda</taxon>
        <taxon>Hexapoda</taxon>
        <taxon>Insecta</taxon>
        <taxon>Pterygota</taxon>
        <taxon>Neoptera</taxon>
        <taxon>Endopterygota</taxon>
        <taxon>Coleoptera</taxon>
        <taxon>Polyphaga</taxon>
        <taxon>Cucujiformia</taxon>
        <taxon>Tenebrionidae</taxon>
        <taxon>Tenebrionidae incertae sedis</taxon>
        <taxon>Tribolium</taxon>
    </lineage>
</organism>
<evidence type="ECO:0000313" key="11">
    <source>
        <dbReference type="Proteomes" id="UP000007266"/>
    </source>
</evidence>
<reference evidence="10 11" key="1">
    <citation type="journal article" date="2008" name="Nature">
        <title>The genome of the model beetle and pest Tribolium castaneum.</title>
        <authorList>
            <consortium name="Tribolium Genome Sequencing Consortium"/>
            <person name="Richards S."/>
            <person name="Gibbs R.A."/>
            <person name="Weinstock G.M."/>
            <person name="Brown S.J."/>
            <person name="Denell R."/>
            <person name="Beeman R.W."/>
            <person name="Gibbs R."/>
            <person name="Beeman R.W."/>
            <person name="Brown S.J."/>
            <person name="Bucher G."/>
            <person name="Friedrich M."/>
            <person name="Grimmelikhuijzen C.J."/>
            <person name="Klingler M."/>
            <person name="Lorenzen M."/>
            <person name="Richards S."/>
            <person name="Roth S."/>
            <person name="Schroder R."/>
            <person name="Tautz D."/>
            <person name="Zdobnov E.M."/>
            <person name="Muzny D."/>
            <person name="Gibbs R.A."/>
            <person name="Weinstock G.M."/>
            <person name="Attaway T."/>
            <person name="Bell S."/>
            <person name="Buhay C.J."/>
            <person name="Chandrabose M.N."/>
            <person name="Chavez D."/>
            <person name="Clerk-Blankenburg K.P."/>
            <person name="Cree A."/>
            <person name="Dao M."/>
            <person name="Davis C."/>
            <person name="Chacko J."/>
            <person name="Dinh H."/>
            <person name="Dugan-Rocha S."/>
            <person name="Fowler G."/>
            <person name="Garner T.T."/>
            <person name="Garnes J."/>
            <person name="Gnirke A."/>
            <person name="Hawes A."/>
            <person name="Hernandez J."/>
            <person name="Hines S."/>
            <person name="Holder M."/>
            <person name="Hume J."/>
            <person name="Jhangiani S.N."/>
            <person name="Joshi V."/>
            <person name="Khan Z.M."/>
            <person name="Jackson L."/>
            <person name="Kovar C."/>
            <person name="Kowis A."/>
            <person name="Lee S."/>
            <person name="Lewis L.R."/>
            <person name="Margolis J."/>
            <person name="Morgan M."/>
            <person name="Nazareth L.V."/>
            <person name="Nguyen N."/>
            <person name="Okwuonu G."/>
            <person name="Parker D."/>
            <person name="Richards S."/>
            <person name="Ruiz S.J."/>
            <person name="Santibanez J."/>
            <person name="Savard J."/>
            <person name="Scherer S.E."/>
            <person name="Schneider B."/>
            <person name="Sodergren E."/>
            <person name="Tautz D."/>
            <person name="Vattahil S."/>
            <person name="Villasana D."/>
            <person name="White C.S."/>
            <person name="Wright R."/>
            <person name="Park Y."/>
            <person name="Beeman R.W."/>
            <person name="Lord J."/>
            <person name="Oppert B."/>
            <person name="Lorenzen M."/>
            <person name="Brown S."/>
            <person name="Wang L."/>
            <person name="Savard J."/>
            <person name="Tautz D."/>
            <person name="Richards S."/>
            <person name="Weinstock G."/>
            <person name="Gibbs R.A."/>
            <person name="Liu Y."/>
            <person name="Worley K."/>
            <person name="Weinstock G."/>
            <person name="Elsik C.G."/>
            <person name="Reese J.T."/>
            <person name="Elhaik E."/>
            <person name="Landan G."/>
            <person name="Graur D."/>
            <person name="Arensburger P."/>
            <person name="Atkinson P."/>
            <person name="Beeman R.W."/>
            <person name="Beidler J."/>
            <person name="Brown S.J."/>
            <person name="Demuth J.P."/>
            <person name="Drury D.W."/>
            <person name="Du Y.Z."/>
            <person name="Fujiwara H."/>
            <person name="Lorenzen M."/>
            <person name="Maselli V."/>
            <person name="Osanai M."/>
            <person name="Park Y."/>
            <person name="Robertson H.M."/>
            <person name="Tu Z."/>
            <person name="Wang J.J."/>
            <person name="Wang S."/>
            <person name="Richards S."/>
            <person name="Song H."/>
            <person name="Zhang L."/>
            <person name="Sodergren E."/>
            <person name="Werner D."/>
            <person name="Stanke M."/>
            <person name="Morgenstern B."/>
            <person name="Solovyev V."/>
            <person name="Kosarev P."/>
            <person name="Brown G."/>
            <person name="Chen H.C."/>
            <person name="Ermolaeva O."/>
            <person name="Hlavina W."/>
            <person name="Kapustin Y."/>
            <person name="Kiryutin B."/>
            <person name="Kitts P."/>
            <person name="Maglott D."/>
            <person name="Pruitt K."/>
            <person name="Sapojnikov V."/>
            <person name="Souvorov A."/>
            <person name="Mackey A.J."/>
            <person name="Waterhouse R.M."/>
            <person name="Wyder S."/>
            <person name="Zdobnov E.M."/>
            <person name="Zdobnov E.M."/>
            <person name="Wyder S."/>
            <person name="Kriventseva E.V."/>
            <person name="Kadowaki T."/>
            <person name="Bork P."/>
            <person name="Aranda M."/>
            <person name="Bao R."/>
            <person name="Beermann A."/>
            <person name="Berns N."/>
            <person name="Bolognesi R."/>
            <person name="Bonneton F."/>
            <person name="Bopp D."/>
            <person name="Brown S.J."/>
            <person name="Bucher G."/>
            <person name="Butts T."/>
            <person name="Chaumot A."/>
            <person name="Denell R.E."/>
            <person name="Ferrier D.E."/>
            <person name="Friedrich M."/>
            <person name="Gordon C.M."/>
            <person name="Jindra M."/>
            <person name="Klingler M."/>
            <person name="Lan Q."/>
            <person name="Lattorff H.M."/>
            <person name="Laudet V."/>
            <person name="von Levetsow C."/>
            <person name="Liu Z."/>
            <person name="Lutz R."/>
            <person name="Lynch J.A."/>
            <person name="da Fonseca R.N."/>
            <person name="Posnien N."/>
            <person name="Reuter R."/>
            <person name="Roth S."/>
            <person name="Savard J."/>
            <person name="Schinko J.B."/>
            <person name="Schmitt C."/>
            <person name="Schoppmeier M."/>
            <person name="Schroder R."/>
            <person name="Shippy T.D."/>
            <person name="Simonnet F."/>
            <person name="Marques-Souza H."/>
            <person name="Tautz D."/>
            <person name="Tomoyasu Y."/>
            <person name="Trauner J."/>
            <person name="Van der Zee M."/>
            <person name="Vervoort M."/>
            <person name="Wittkopp N."/>
            <person name="Wimmer E.A."/>
            <person name="Yang X."/>
            <person name="Jones A.K."/>
            <person name="Sattelle D.B."/>
            <person name="Ebert P.R."/>
            <person name="Nelson D."/>
            <person name="Scott J.G."/>
            <person name="Beeman R.W."/>
            <person name="Muthukrishnan S."/>
            <person name="Kramer K.J."/>
            <person name="Arakane Y."/>
            <person name="Beeman R.W."/>
            <person name="Zhu Q."/>
            <person name="Hogenkamp D."/>
            <person name="Dixit R."/>
            <person name="Oppert B."/>
            <person name="Jiang H."/>
            <person name="Zou Z."/>
            <person name="Marshall J."/>
            <person name="Elpidina E."/>
            <person name="Vinokurov K."/>
            <person name="Oppert C."/>
            <person name="Zou Z."/>
            <person name="Evans J."/>
            <person name="Lu Z."/>
            <person name="Zhao P."/>
            <person name="Sumathipala N."/>
            <person name="Altincicek B."/>
            <person name="Vilcinskas A."/>
            <person name="Williams M."/>
            <person name="Hultmark D."/>
            <person name="Hetru C."/>
            <person name="Jiang H."/>
            <person name="Grimmelikhuijzen C.J."/>
            <person name="Hauser F."/>
            <person name="Cazzamali G."/>
            <person name="Williamson M."/>
            <person name="Park Y."/>
            <person name="Li B."/>
            <person name="Tanaka Y."/>
            <person name="Predel R."/>
            <person name="Neupert S."/>
            <person name="Schachtner J."/>
            <person name="Verleyen P."/>
            <person name="Raible F."/>
            <person name="Bork P."/>
            <person name="Friedrich M."/>
            <person name="Walden K.K."/>
            <person name="Robertson H.M."/>
            <person name="Angeli S."/>
            <person name="Foret S."/>
            <person name="Bucher G."/>
            <person name="Schuetz S."/>
            <person name="Maleszka R."/>
            <person name="Wimmer E.A."/>
            <person name="Beeman R.W."/>
            <person name="Lorenzen M."/>
            <person name="Tomoyasu Y."/>
            <person name="Miller S.C."/>
            <person name="Grossmann D."/>
            <person name="Bucher G."/>
        </authorList>
    </citation>
    <scope>NUCLEOTIDE SEQUENCE [LARGE SCALE GENOMIC DNA]</scope>
    <source>
        <strain evidence="10 11">Georgia GA2</strain>
    </source>
</reference>
<dbReference type="SMART" id="SM00479">
    <property type="entry name" value="EXOIII"/>
    <property type="match status" value="1"/>
</dbReference>
<feature type="domain" description="Exonuclease" evidence="9">
    <location>
        <begin position="33"/>
        <end position="296"/>
    </location>
</feature>
<evidence type="ECO:0000259" key="9">
    <source>
        <dbReference type="SMART" id="SM00479"/>
    </source>
</evidence>
<dbReference type="HOGENOM" id="CLU_067419_0_0_1"/>
<sequence>MSRYGLTSLLLKLNKLVPHSSQANQTSMSQIKTFVFLDLETTGLPHLEHNKTRITELCAVSVRADHIELGCFPRVQNKLSLCFNPMKMISPEATSLTGLSNDLLEYQASFSSDAVDVIRKWLEMNQKPICLVAHNGNRFDYPILRAEVEKTRNKLPEDILCLDSLNAFRSIDTLEAEAVKQPPKGEIPFEFNDGYDELLSQAVDEYEKQMKLTPEQVQKINETTPQKQKICSTTGNGGPGASTKRNFGHIREFVSYKLEDVYKRLTSKEPISAHEAEGDVTMLVTCAAVYGEKFVKYANDNSKRLSEIPAMTPGRRIGF</sequence>
<name>D6WI30_TRICA</name>
<evidence type="ECO:0000313" key="10">
    <source>
        <dbReference type="EMBL" id="EEZ99699.1"/>
    </source>
</evidence>
<keyword evidence="11" id="KW-1185">Reference proteome</keyword>